<comment type="caution">
    <text evidence="3">The sequence shown here is derived from an EMBL/GenBank/DDBJ whole genome shotgun (WGS) entry which is preliminary data.</text>
</comment>
<evidence type="ECO:0000313" key="3">
    <source>
        <dbReference type="EMBL" id="KRG39643.1"/>
    </source>
</evidence>
<dbReference type="Proteomes" id="UP000050836">
    <property type="component" value="Unassembled WGS sequence"/>
</dbReference>
<protein>
    <submittedName>
        <fullName evidence="3">Phenazine biosynthesis protein PhzF family</fullName>
    </submittedName>
</protein>
<organism evidence="3 4">
    <name type="scientific">Stenotrophomonas pictorum JCM 9942</name>
    <dbReference type="NCBI Taxonomy" id="1236960"/>
    <lineage>
        <taxon>Bacteria</taxon>
        <taxon>Pseudomonadati</taxon>
        <taxon>Pseudomonadota</taxon>
        <taxon>Gammaproteobacteria</taxon>
        <taxon>Lysobacterales</taxon>
        <taxon>Lysobacteraceae</taxon>
        <taxon>Stenotrophomonas</taxon>
    </lineage>
</organism>
<evidence type="ECO:0000256" key="1">
    <source>
        <dbReference type="ARBA" id="ARBA00008270"/>
    </source>
</evidence>
<dbReference type="PANTHER" id="PTHR13774">
    <property type="entry name" value="PHENAZINE BIOSYNTHESIS PROTEIN"/>
    <property type="match status" value="1"/>
</dbReference>
<dbReference type="Pfam" id="PF02567">
    <property type="entry name" value="PhzC-PhzF"/>
    <property type="match status" value="1"/>
</dbReference>
<accession>A0A0R0A339</accession>
<gene>
    <name evidence="3" type="ORF">ARC78_14285</name>
</gene>
<comment type="similarity">
    <text evidence="1">Belongs to the PhzF family.</text>
</comment>
<reference evidence="3 4" key="1">
    <citation type="submission" date="2015-10" db="EMBL/GenBank/DDBJ databases">
        <title>Genome sequencing and analysis of members of genus Stenotrophomonas.</title>
        <authorList>
            <person name="Patil P.P."/>
            <person name="Midha S."/>
            <person name="Patil P.B."/>
        </authorList>
    </citation>
    <scope>NUCLEOTIDE SEQUENCE [LARGE SCALE GENOMIC DNA]</scope>
    <source>
        <strain evidence="3 4">JCM 9942</strain>
    </source>
</reference>
<keyword evidence="4" id="KW-1185">Reference proteome</keyword>
<dbReference type="InterPro" id="IPR003719">
    <property type="entry name" value="Phenazine_PhzF-like"/>
</dbReference>
<sequence>MTTRRFLQLDVFAPRPGTGNPLAVVLDADGLDEAAMQAIARWTRLPETTFIFAPTRPGSSYGIRMFAPQKEVPFAGHPSVGSAHAVLEAGIAAPVDGQLVQDGINGPLPLRISEHGGVRTIAIRTPRAAVAEVVGADDPRLQPAISGWPLGQLPPVLMDGGRRWWLVEVADEASLRGLTPDWDAIATLAESTGAMGVFAYARSHGEDYQLVVRAFVGNGRRFEDAASGAANAVLAAWLDERNALPGSGKRYTASQGREVGHDALLELHIDEDGEVWSGGQVQTVIRGTIDW</sequence>
<dbReference type="SUPFAM" id="SSF54506">
    <property type="entry name" value="Diaminopimelate epimerase-like"/>
    <property type="match status" value="1"/>
</dbReference>
<dbReference type="Gene3D" id="3.10.310.10">
    <property type="entry name" value="Diaminopimelate Epimerase, Chain A, domain 1"/>
    <property type="match status" value="2"/>
</dbReference>
<dbReference type="AlphaFoldDB" id="A0A0R0A339"/>
<evidence type="ECO:0000256" key="2">
    <source>
        <dbReference type="PIRSR" id="PIRSR016184-1"/>
    </source>
</evidence>
<feature type="active site" evidence="2">
    <location>
        <position position="47"/>
    </location>
</feature>
<dbReference type="GO" id="GO:0016853">
    <property type="term" value="F:isomerase activity"/>
    <property type="evidence" value="ECO:0007669"/>
    <property type="project" value="TreeGrafter"/>
</dbReference>
<name>A0A0R0A339_9GAMM</name>
<dbReference type="EMBL" id="LLXS01000044">
    <property type="protein sequence ID" value="KRG39643.1"/>
    <property type="molecule type" value="Genomic_DNA"/>
</dbReference>
<evidence type="ECO:0000313" key="4">
    <source>
        <dbReference type="Proteomes" id="UP000050836"/>
    </source>
</evidence>
<dbReference type="RefSeq" id="WP_057506431.1">
    <property type="nucleotide sequence ID" value="NZ_LLXS01000044.1"/>
</dbReference>
<dbReference type="PIRSF" id="PIRSF016184">
    <property type="entry name" value="PhzC_PhzF"/>
    <property type="match status" value="1"/>
</dbReference>
<proteinExistence type="inferred from homology"/>
<dbReference type="GO" id="GO:0005737">
    <property type="term" value="C:cytoplasm"/>
    <property type="evidence" value="ECO:0007669"/>
    <property type="project" value="TreeGrafter"/>
</dbReference>
<dbReference type="PANTHER" id="PTHR13774:SF32">
    <property type="entry name" value="ANTISENSE-ENHANCING SEQUENCE 1"/>
    <property type="match status" value="1"/>
</dbReference>
<dbReference type="NCBIfam" id="TIGR00654">
    <property type="entry name" value="PhzF_family"/>
    <property type="match status" value="1"/>
</dbReference>